<feature type="repeat" description="WD" evidence="3">
    <location>
        <begin position="741"/>
        <end position="782"/>
    </location>
</feature>
<dbReference type="STRING" id="765440.A0A0C3BEJ2"/>
<dbReference type="Pfam" id="PF24883">
    <property type="entry name" value="NPHP3_N"/>
    <property type="match status" value="1"/>
</dbReference>
<evidence type="ECO:0000313" key="5">
    <source>
        <dbReference type="EMBL" id="KIM84728.1"/>
    </source>
</evidence>
<dbReference type="EMBL" id="KN832987">
    <property type="protein sequence ID" value="KIM84728.1"/>
    <property type="molecule type" value="Genomic_DNA"/>
</dbReference>
<dbReference type="Gene3D" id="3.40.50.300">
    <property type="entry name" value="P-loop containing nucleotide triphosphate hydrolases"/>
    <property type="match status" value="1"/>
</dbReference>
<dbReference type="InterPro" id="IPR036322">
    <property type="entry name" value="WD40_repeat_dom_sf"/>
</dbReference>
<dbReference type="SUPFAM" id="SSF50978">
    <property type="entry name" value="WD40 repeat-like"/>
    <property type="match status" value="1"/>
</dbReference>
<dbReference type="InParanoid" id="A0A0C3BEJ2"/>
<dbReference type="CDD" id="cd00200">
    <property type="entry name" value="WD40"/>
    <property type="match status" value="1"/>
</dbReference>
<dbReference type="PANTHER" id="PTHR22847:SF637">
    <property type="entry name" value="WD REPEAT DOMAIN 5B"/>
    <property type="match status" value="1"/>
</dbReference>
<name>A0A0C3BEJ2_PILCF</name>
<evidence type="ECO:0000259" key="4">
    <source>
        <dbReference type="Pfam" id="PF24883"/>
    </source>
</evidence>
<dbReference type="AlphaFoldDB" id="A0A0C3BEJ2"/>
<proteinExistence type="predicted"/>
<feature type="repeat" description="WD" evidence="3">
    <location>
        <begin position="569"/>
        <end position="610"/>
    </location>
</feature>
<keyword evidence="2" id="KW-0677">Repeat</keyword>
<reference evidence="5 6" key="1">
    <citation type="submission" date="2014-04" db="EMBL/GenBank/DDBJ databases">
        <authorList>
            <consortium name="DOE Joint Genome Institute"/>
            <person name="Kuo A."/>
            <person name="Tarkka M."/>
            <person name="Buscot F."/>
            <person name="Kohler A."/>
            <person name="Nagy L.G."/>
            <person name="Floudas D."/>
            <person name="Copeland A."/>
            <person name="Barry K.W."/>
            <person name="Cichocki N."/>
            <person name="Veneault-Fourrey C."/>
            <person name="LaButti K."/>
            <person name="Lindquist E.A."/>
            <person name="Lipzen A."/>
            <person name="Lundell T."/>
            <person name="Morin E."/>
            <person name="Murat C."/>
            <person name="Sun H."/>
            <person name="Tunlid A."/>
            <person name="Henrissat B."/>
            <person name="Grigoriev I.V."/>
            <person name="Hibbett D.S."/>
            <person name="Martin F."/>
            <person name="Nordberg H.P."/>
            <person name="Cantor M.N."/>
            <person name="Hua S.X."/>
        </authorList>
    </citation>
    <scope>NUCLEOTIDE SEQUENCE [LARGE SCALE GENOMIC DNA]</scope>
    <source>
        <strain evidence="5 6">F 1598</strain>
    </source>
</reference>
<dbReference type="InterPro" id="IPR019775">
    <property type="entry name" value="WD40_repeat_CS"/>
</dbReference>
<accession>A0A0C3BEJ2</accession>
<dbReference type="PROSITE" id="PS50294">
    <property type="entry name" value="WD_REPEATS_REGION"/>
    <property type="match status" value="7"/>
</dbReference>
<feature type="repeat" description="WD" evidence="3">
    <location>
        <begin position="827"/>
        <end position="859"/>
    </location>
</feature>
<sequence>MDASLRLECLDDTRQDTLEFVANWLMAPSDDQNILWLYGVAGCGKSTISTTIARYFRDLGRLGAFLFFNRNNASDEPNTVIRTLSYQLASFDPVINAAVCAQIERNPTIIDAPLHDQFVELLQEPLKSHPGLNNQGPIVIIFDALDECASPESRRDLLRILSRELAKLPLVFRFFITSRMEIDIATAFMDRHNIMVRELDTYTEANTSDIALYLHHSFATIRQMFALETYWPGEERILALTKHSAGLFVFAYTAIKFIGEGPDPNNQLDIILQQYPGSPESTLDALYAAVLNQMPWEEEEFTFHFRTVMGAVVVGKEPLSDTTLDRILGMDIETTTPSARILSHMGSLLSWNPGQGVRLLHPSFADYLTDHDRCGNQPWFIEKSIACQRLAVGCIRTMKTELKFNICQLDTSFVANDEGLGLDDRIGYLISPHLKYACCFWADHLQTTNSVPEIAAVVEDFLFTQFLYWLEVMSLIKEVVHASQALQITARWASLANNNEVVAFATDAHIFVSTFSVAISRSTPHIYMSALPFSPTESIVAKRFLPLFPRAPSIEVGRAVRWPAFSLVIEGHKATIFSVAFSPDGKRIVTGSSDRTAQVWDSETGTKVAAPFTGHKDVVFSVAYGPDNTRIVSGSADKTILVWDGMTSEKVSGPFIGHEEWVLSVNFSPDMKRIVSTSADQTVRVWDISTGTCLLEPFREHTAWVFSAAFSPDGTRIVSGSRDKTIRVWDSETGICKLGPLIGHTEKILSVAISPDGTRIVSGSQDNTVRVWDIQTGEQVAEPLKGHMGWVLSVTFSPDARWIISGSRDETIRIWDAEIGQAISEPLVGHMDAVWSVSFSPDGKRIASGSKDCTARVWDASKIHGAFYRSFYQFVSTFCAKIPKTHLQMQNPSVIVTIQTSWKAGCWGNSRSCYSGCLISIANNRETAASRLLNWVCDTLYRAHLGQSVIRNASNSLTNNLFRE</sequence>
<dbReference type="OrthoDB" id="163438at2759"/>
<evidence type="ECO:0000313" key="6">
    <source>
        <dbReference type="Proteomes" id="UP000054166"/>
    </source>
</evidence>
<dbReference type="Gene3D" id="2.130.10.10">
    <property type="entry name" value="YVTN repeat-like/Quinoprotein amine dehydrogenase"/>
    <property type="match status" value="4"/>
</dbReference>
<dbReference type="PROSITE" id="PS00678">
    <property type="entry name" value="WD_REPEATS_1"/>
    <property type="match status" value="4"/>
</dbReference>
<feature type="repeat" description="WD" evidence="3">
    <location>
        <begin position="784"/>
        <end position="825"/>
    </location>
</feature>
<dbReference type="GO" id="GO:1990234">
    <property type="term" value="C:transferase complex"/>
    <property type="evidence" value="ECO:0007669"/>
    <property type="project" value="UniProtKB-ARBA"/>
</dbReference>
<evidence type="ECO:0000256" key="1">
    <source>
        <dbReference type="ARBA" id="ARBA00022574"/>
    </source>
</evidence>
<evidence type="ECO:0000256" key="2">
    <source>
        <dbReference type="ARBA" id="ARBA00022737"/>
    </source>
</evidence>
<feature type="repeat" description="WD" evidence="3">
    <location>
        <begin position="698"/>
        <end position="734"/>
    </location>
</feature>
<dbReference type="GO" id="GO:0005634">
    <property type="term" value="C:nucleus"/>
    <property type="evidence" value="ECO:0007669"/>
    <property type="project" value="TreeGrafter"/>
</dbReference>
<dbReference type="PROSITE" id="PS50082">
    <property type="entry name" value="WD_REPEATS_2"/>
    <property type="match status" value="7"/>
</dbReference>
<dbReference type="SUPFAM" id="SSF52540">
    <property type="entry name" value="P-loop containing nucleoside triphosphate hydrolases"/>
    <property type="match status" value="1"/>
</dbReference>
<dbReference type="Proteomes" id="UP000054166">
    <property type="component" value="Unassembled WGS sequence"/>
</dbReference>
<dbReference type="InterPro" id="IPR015943">
    <property type="entry name" value="WD40/YVTN_repeat-like_dom_sf"/>
</dbReference>
<dbReference type="InterPro" id="IPR027417">
    <property type="entry name" value="P-loop_NTPase"/>
</dbReference>
<reference evidence="6" key="2">
    <citation type="submission" date="2015-01" db="EMBL/GenBank/DDBJ databases">
        <title>Evolutionary Origins and Diversification of the Mycorrhizal Mutualists.</title>
        <authorList>
            <consortium name="DOE Joint Genome Institute"/>
            <consortium name="Mycorrhizal Genomics Consortium"/>
            <person name="Kohler A."/>
            <person name="Kuo A."/>
            <person name="Nagy L.G."/>
            <person name="Floudas D."/>
            <person name="Copeland A."/>
            <person name="Barry K.W."/>
            <person name="Cichocki N."/>
            <person name="Veneault-Fourrey C."/>
            <person name="LaButti K."/>
            <person name="Lindquist E.A."/>
            <person name="Lipzen A."/>
            <person name="Lundell T."/>
            <person name="Morin E."/>
            <person name="Murat C."/>
            <person name="Riley R."/>
            <person name="Ohm R."/>
            <person name="Sun H."/>
            <person name="Tunlid A."/>
            <person name="Henrissat B."/>
            <person name="Grigoriev I.V."/>
            <person name="Hibbett D.S."/>
            <person name="Martin F."/>
        </authorList>
    </citation>
    <scope>NUCLEOTIDE SEQUENCE [LARGE SCALE GENOMIC DNA]</scope>
    <source>
        <strain evidence="6">F 1598</strain>
    </source>
</reference>
<dbReference type="InterPro" id="IPR001680">
    <property type="entry name" value="WD40_rpt"/>
</dbReference>
<dbReference type="HOGENOM" id="CLU_000288_6_0_1"/>
<feature type="repeat" description="WD" evidence="3">
    <location>
        <begin position="655"/>
        <end position="696"/>
    </location>
</feature>
<feature type="domain" description="Nephrocystin 3-like N-terminal" evidence="4">
    <location>
        <begin position="22"/>
        <end position="179"/>
    </location>
</feature>
<dbReference type="InterPro" id="IPR020472">
    <property type="entry name" value="WD40_PAC1"/>
</dbReference>
<organism evidence="5 6">
    <name type="scientific">Piloderma croceum (strain F 1598)</name>
    <dbReference type="NCBI Taxonomy" id="765440"/>
    <lineage>
        <taxon>Eukaryota</taxon>
        <taxon>Fungi</taxon>
        <taxon>Dikarya</taxon>
        <taxon>Basidiomycota</taxon>
        <taxon>Agaricomycotina</taxon>
        <taxon>Agaricomycetes</taxon>
        <taxon>Agaricomycetidae</taxon>
        <taxon>Atheliales</taxon>
        <taxon>Atheliaceae</taxon>
        <taxon>Piloderma</taxon>
    </lineage>
</organism>
<dbReference type="InterPro" id="IPR056884">
    <property type="entry name" value="NPHP3-like_N"/>
</dbReference>
<keyword evidence="6" id="KW-1185">Reference proteome</keyword>
<keyword evidence="1 3" id="KW-0853">WD repeat</keyword>
<protein>
    <recommendedName>
        <fullName evidence="4">Nephrocystin 3-like N-terminal domain-containing protein</fullName>
    </recommendedName>
</protein>
<feature type="repeat" description="WD" evidence="3">
    <location>
        <begin position="612"/>
        <end position="653"/>
    </location>
</feature>
<dbReference type="SMART" id="SM00320">
    <property type="entry name" value="WD40"/>
    <property type="match status" value="7"/>
</dbReference>
<dbReference type="PRINTS" id="PR00320">
    <property type="entry name" value="GPROTEINBRPT"/>
</dbReference>
<dbReference type="PANTHER" id="PTHR22847">
    <property type="entry name" value="WD40 REPEAT PROTEIN"/>
    <property type="match status" value="1"/>
</dbReference>
<dbReference type="Pfam" id="PF00400">
    <property type="entry name" value="WD40"/>
    <property type="match status" value="7"/>
</dbReference>
<evidence type="ECO:0000256" key="3">
    <source>
        <dbReference type="PROSITE-ProRule" id="PRU00221"/>
    </source>
</evidence>
<gene>
    <name evidence="5" type="ORF">PILCRDRAFT_67515</name>
</gene>